<dbReference type="SUPFAM" id="SSF51735">
    <property type="entry name" value="NAD(P)-binding Rossmann-fold domains"/>
    <property type="match status" value="2"/>
</dbReference>
<dbReference type="OrthoDB" id="9801953at2"/>
<gene>
    <name evidence="2" type="ORF">Cabys_3446</name>
    <name evidence="3" type="ORF">Calab_0607</name>
</gene>
<dbReference type="InterPro" id="IPR051450">
    <property type="entry name" value="Gfo/Idh/MocA_Oxidoreductases"/>
</dbReference>
<dbReference type="SMART" id="SM00829">
    <property type="entry name" value="PKS_ER"/>
    <property type="match status" value="1"/>
</dbReference>
<dbReference type="Pfam" id="PF01408">
    <property type="entry name" value="GFO_IDH_MocA"/>
    <property type="match status" value="1"/>
</dbReference>
<sequence>MKQLIQYFRTGELELIDAPAPKAPPQSLVIESRRSLISVGTEKMMLDFGKASYLAKAKQQPDRVKQVLDKIKTEGLISTAQAVWNKLNEPTHLGYSNVGVIVDKGQLVDQFEIGQRVVSNGPHAEMVRVPWTLAAAIPDSVSDEAASFTVAGSICLEGVRLANPTIGETVVVVGLGLLGQLTAQILQANGCHVLAFDVIKEKVEFAKTFGIEAAQSKSIPENIEYVLGKTNGLGADAVIITASTASEDVLSQCALMSRKRGRIVLIGVIPITVPRNLFYEKELTFQVSSAYGPGRYDPQYEGGNDYPLPYVRWTAKRNMEAFLFLLEQKKIHVDRLITHRFPFEQAVKAYETIEKENPIGIILEYQGQVKRDSMVHFQPLPDKAKQKVDKLSIGFIGVGNFAKSMLLPHLKKLGAPLQMVASSDGLSASVAAKKFGIPKATSDHNLVLQDPEINTVFISTRHDSHARLVIQALQNNKHVFVEKPLAVTLEQLKEVYQAAKQYPEQHLMVGFNRRFSPFSQKLKRALEERGNPISIIITVNAGYIPQEHWVHDPVMGGGRIIGEGCHFIDLARFFVGASIKTVQALSTHGHSETDEDKTMILLSFEDGSQACIHYLANGHARFPKERVEVFSSQRVFQIDNFKSLVSYGSPVKETGLKQDKGHFQEIKRFLESVEKSGQPLIPAEELFEVHLATLLVEQAKIEQKAMSLSAYWKELDSN</sequence>
<dbReference type="GO" id="GO:0000166">
    <property type="term" value="F:nucleotide binding"/>
    <property type="evidence" value="ECO:0007669"/>
    <property type="project" value="InterPro"/>
</dbReference>
<dbReference type="Pfam" id="PF22725">
    <property type="entry name" value="GFO_IDH_MocA_C3"/>
    <property type="match status" value="1"/>
</dbReference>
<dbReference type="InterPro" id="IPR011032">
    <property type="entry name" value="GroES-like_sf"/>
</dbReference>
<dbReference type="AlphaFoldDB" id="H1XS86"/>
<name>H1XS86_CALAY</name>
<evidence type="ECO:0000313" key="4">
    <source>
        <dbReference type="Proteomes" id="UP000004671"/>
    </source>
</evidence>
<dbReference type="Pfam" id="PF00107">
    <property type="entry name" value="ADH_zinc_N"/>
    <property type="match status" value="1"/>
</dbReference>
<evidence type="ECO:0000313" key="2">
    <source>
        <dbReference type="EMBL" id="APF20192.1"/>
    </source>
</evidence>
<dbReference type="InterPro" id="IPR020843">
    <property type="entry name" value="ER"/>
</dbReference>
<dbReference type="InterPro" id="IPR055170">
    <property type="entry name" value="GFO_IDH_MocA-like_dom"/>
</dbReference>
<keyword evidence="4" id="KW-1185">Reference proteome</keyword>
<dbReference type="eggNOG" id="COG0673">
    <property type="taxonomic scope" value="Bacteria"/>
</dbReference>
<evidence type="ECO:0000313" key="3">
    <source>
        <dbReference type="EMBL" id="EHO40250.1"/>
    </source>
</evidence>
<accession>H1XS86</accession>
<dbReference type="Proteomes" id="UP000004671">
    <property type="component" value="Chromosome"/>
</dbReference>
<dbReference type="STRING" id="880073.Cabys_3446"/>
<protein>
    <submittedName>
        <fullName evidence="3">Oxidoreductase domain protein</fullName>
    </submittedName>
    <submittedName>
        <fullName evidence="2">Putative dehydrogenase</fullName>
    </submittedName>
</protein>
<dbReference type="EMBL" id="CM001402">
    <property type="protein sequence ID" value="EHO40250.1"/>
    <property type="molecule type" value="Genomic_DNA"/>
</dbReference>
<dbReference type="PANTHER" id="PTHR43377">
    <property type="entry name" value="BILIVERDIN REDUCTASE A"/>
    <property type="match status" value="1"/>
</dbReference>
<dbReference type="Proteomes" id="UP000183868">
    <property type="component" value="Chromosome"/>
</dbReference>
<dbReference type="EMBL" id="CP018099">
    <property type="protein sequence ID" value="APF20192.1"/>
    <property type="molecule type" value="Genomic_DNA"/>
</dbReference>
<dbReference type="InterPro" id="IPR036291">
    <property type="entry name" value="NAD(P)-bd_dom_sf"/>
</dbReference>
<dbReference type="SUPFAM" id="SSF55347">
    <property type="entry name" value="Glyceraldehyde-3-phosphate dehydrogenase-like, C-terminal domain"/>
    <property type="match status" value="1"/>
</dbReference>
<reference evidence="3 4" key="1">
    <citation type="submission" date="2011-09" db="EMBL/GenBank/DDBJ databases">
        <title>The permanent draft genome of Caldithrix abyssi DSM 13497.</title>
        <authorList>
            <consortium name="US DOE Joint Genome Institute (JGI-PGF)"/>
            <person name="Lucas S."/>
            <person name="Han J."/>
            <person name="Lapidus A."/>
            <person name="Bruce D."/>
            <person name="Goodwin L."/>
            <person name="Pitluck S."/>
            <person name="Peters L."/>
            <person name="Kyrpides N."/>
            <person name="Mavromatis K."/>
            <person name="Ivanova N."/>
            <person name="Mikhailova N."/>
            <person name="Chertkov O."/>
            <person name="Detter J.C."/>
            <person name="Tapia R."/>
            <person name="Han C."/>
            <person name="Land M."/>
            <person name="Hauser L."/>
            <person name="Markowitz V."/>
            <person name="Cheng J.-F."/>
            <person name="Hugenholtz P."/>
            <person name="Woyke T."/>
            <person name="Wu D."/>
            <person name="Spring S."/>
            <person name="Brambilla E."/>
            <person name="Klenk H.-P."/>
            <person name="Eisen J.A."/>
        </authorList>
    </citation>
    <scope>NUCLEOTIDE SEQUENCE [LARGE SCALE GENOMIC DNA]</scope>
    <source>
        <strain evidence="3 4">DSM 13497</strain>
    </source>
</reference>
<dbReference type="InterPro" id="IPR000683">
    <property type="entry name" value="Gfo/Idh/MocA-like_OxRdtase_N"/>
</dbReference>
<dbReference type="Gene3D" id="3.90.180.10">
    <property type="entry name" value="Medium-chain alcohol dehydrogenases, catalytic domain"/>
    <property type="match status" value="2"/>
</dbReference>
<dbReference type="RefSeq" id="WP_006927198.1">
    <property type="nucleotide sequence ID" value="NZ_CM001402.1"/>
</dbReference>
<dbReference type="InParanoid" id="H1XS86"/>
<dbReference type="PANTHER" id="PTHR43377:SF1">
    <property type="entry name" value="BILIVERDIN REDUCTASE A"/>
    <property type="match status" value="1"/>
</dbReference>
<dbReference type="eggNOG" id="COG1063">
    <property type="taxonomic scope" value="Bacteria"/>
</dbReference>
<organism evidence="3 4">
    <name type="scientific">Caldithrix abyssi DSM 13497</name>
    <dbReference type="NCBI Taxonomy" id="880073"/>
    <lineage>
        <taxon>Bacteria</taxon>
        <taxon>Pseudomonadati</taxon>
        <taxon>Calditrichota</taxon>
        <taxon>Calditrichia</taxon>
        <taxon>Calditrichales</taxon>
        <taxon>Calditrichaceae</taxon>
        <taxon>Caldithrix</taxon>
    </lineage>
</organism>
<dbReference type="HOGENOM" id="CLU_024115_0_0_0"/>
<dbReference type="Gene3D" id="3.40.50.720">
    <property type="entry name" value="NAD(P)-binding Rossmann-like Domain"/>
    <property type="match status" value="2"/>
</dbReference>
<reference evidence="2 5" key="2">
    <citation type="submission" date="2016-11" db="EMBL/GenBank/DDBJ databases">
        <title>Genomic analysis of Caldithrix abyssi and proposal of a novel bacterial phylum Caldithrichaeota.</title>
        <authorList>
            <person name="Kublanov I."/>
            <person name="Sigalova O."/>
            <person name="Gavrilov S."/>
            <person name="Lebedinsky A."/>
            <person name="Ivanova N."/>
            <person name="Daum C."/>
            <person name="Reddy T."/>
            <person name="Klenk H.P."/>
            <person name="Goker M."/>
            <person name="Reva O."/>
            <person name="Miroshnichenko M."/>
            <person name="Kyprides N."/>
            <person name="Woyke T."/>
            <person name="Gelfand M."/>
        </authorList>
    </citation>
    <scope>NUCLEOTIDE SEQUENCE [LARGE SCALE GENOMIC DNA]</scope>
    <source>
        <strain evidence="2 5">LF13</strain>
    </source>
</reference>
<dbReference type="Gene3D" id="3.30.360.10">
    <property type="entry name" value="Dihydrodipicolinate Reductase, domain 2"/>
    <property type="match status" value="1"/>
</dbReference>
<evidence type="ECO:0000259" key="1">
    <source>
        <dbReference type="SMART" id="SM00829"/>
    </source>
</evidence>
<dbReference type="InterPro" id="IPR013149">
    <property type="entry name" value="ADH-like_C"/>
</dbReference>
<dbReference type="SUPFAM" id="SSF50129">
    <property type="entry name" value="GroES-like"/>
    <property type="match status" value="1"/>
</dbReference>
<dbReference type="GO" id="GO:0016491">
    <property type="term" value="F:oxidoreductase activity"/>
    <property type="evidence" value="ECO:0007669"/>
    <property type="project" value="InterPro"/>
</dbReference>
<proteinExistence type="predicted"/>
<dbReference type="CDD" id="cd08255">
    <property type="entry name" value="2-desacetyl-2-hydroxyethyl_bacteriochlorophyllide_like"/>
    <property type="match status" value="1"/>
</dbReference>
<feature type="domain" description="Enoyl reductase (ER)" evidence="1">
    <location>
        <begin position="49"/>
        <end position="363"/>
    </location>
</feature>
<dbReference type="KEGG" id="caby:Cabys_3446"/>
<dbReference type="PaxDb" id="880073-Calab_0607"/>
<evidence type="ECO:0000313" key="5">
    <source>
        <dbReference type="Proteomes" id="UP000183868"/>
    </source>
</evidence>